<proteinExistence type="predicted"/>
<accession>A0A976N214</accession>
<name>A0A976N214_9VIRU</name>
<reference evidence="1" key="1">
    <citation type="submission" date="2022-02" db="EMBL/GenBank/DDBJ databases">
        <title>Towards deciphering the DNA virus diversity associated with rodent species in the families Cricetidae and Heteromyidae.</title>
        <authorList>
            <person name="Lund M."/>
            <person name="Larsen B.B."/>
            <person name="Gryseels S."/>
            <person name="Kraberger S."/>
            <person name="Rowsey D.M."/>
            <person name="Steger L."/>
            <person name="Yule K.M."/>
            <person name="Upham N.S."/>
            <person name="Worobey M."/>
            <person name="Van Doorslaer K."/>
            <person name="Varsani A."/>
        </authorList>
    </citation>
    <scope>NUCLEOTIDE SEQUENCE</scope>
    <source>
        <strain evidence="1">NeonRodF7_16</strain>
    </source>
</reference>
<organism evidence="1">
    <name type="scientific">Peromfec virus RodF7_16</name>
    <dbReference type="NCBI Taxonomy" id="2929351"/>
    <lineage>
        <taxon>Viruses</taxon>
        <taxon>Monodnaviria</taxon>
        <taxon>Sangervirae</taxon>
        <taxon>Phixviricota</taxon>
        <taxon>Malgrandaviricetes</taxon>
        <taxon>Petitvirales</taxon>
        <taxon>Microviridae</taxon>
    </lineage>
</organism>
<dbReference type="EMBL" id="OM869660">
    <property type="protein sequence ID" value="UPW41752.1"/>
    <property type="molecule type" value="Genomic_DNA"/>
</dbReference>
<sequence length="102" mass="11757">MQLFRIRDTKTEEASYFALNSVVMAIRHCEQIMKSEAGMIKDYPEDFVLEMMECVPVDAEGILEDGEYLPIGCMVEYLPKTKNELLSRLDSVTDQFDPNIKK</sequence>
<evidence type="ECO:0000313" key="1">
    <source>
        <dbReference type="EMBL" id="UPW41752.1"/>
    </source>
</evidence>
<protein>
    <submittedName>
        <fullName evidence="1">Uncharacterized protein</fullName>
    </submittedName>
</protein>